<dbReference type="OrthoDB" id="2935572at2759"/>
<sequence>MDSTVTIGKSYFEALLRRAEFHTNETSDPLVTNNFVTLTHAEHSYLNNQAREYAILRNALLKGGLTTETLDLLITGAESEQNDEEPGFHSHDQGNHYGRQPPVNVTLTRPAAADLTPDPSDRTGNNGYLSQPHGYDRSYSFGAADSGITFAGRDEEPTGPGARPGIPHNDQRTILFTNLSDKTTHKDITDLVRGGRLLDIYLRNDRCATVSFVEGATDFMAYAKRNDLYLHTKRVEVRWNDRQFRVPGHVANKIAGGATRNIVIRNGASKNLSERGIRDDMEHIHNLVVISVNFLRQDIYISTNSVHNSLFARTCMMSRALYKGLKIEWYPDECAAPIKDPLPAPTVIPQRTSRGSSASLPQNTRQPKVTNSNLYSLLDMDGSEEDDSSDADNTTTSQAGYPSNGVKINWADAAVVA</sequence>
<dbReference type="EMBL" id="WNWQ01000250">
    <property type="protein sequence ID" value="KAE9972871.1"/>
    <property type="molecule type" value="Genomic_DNA"/>
</dbReference>
<evidence type="ECO:0008006" key="8">
    <source>
        <dbReference type="Google" id="ProtNLM"/>
    </source>
</evidence>
<organism evidence="3 5">
    <name type="scientific">Venturia inaequalis</name>
    <name type="common">Apple scab fungus</name>
    <dbReference type="NCBI Taxonomy" id="5025"/>
    <lineage>
        <taxon>Eukaryota</taxon>
        <taxon>Fungi</taxon>
        <taxon>Dikarya</taxon>
        <taxon>Ascomycota</taxon>
        <taxon>Pezizomycotina</taxon>
        <taxon>Dothideomycetes</taxon>
        <taxon>Pleosporomycetidae</taxon>
        <taxon>Venturiales</taxon>
        <taxon>Venturiaceae</taxon>
        <taxon>Venturia</taxon>
    </lineage>
</organism>
<dbReference type="Proteomes" id="UP000447873">
    <property type="component" value="Unassembled WGS sequence"/>
</dbReference>
<evidence type="ECO:0000313" key="7">
    <source>
        <dbReference type="Proteomes" id="UP000490939"/>
    </source>
</evidence>
<dbReference type="GO" id="GO:0003676">
    <property type="term" value="F:nucleic acid binding"/>
    <property type="evidence" value="ECO:0007669"/>
    <property type="project" value="InterPro"/>
</dbReference>
<feature type="region of interest" description="Disordered" evidence="1">
    <location>
        <begin position="148"/>
        <end position="170"/>
    </location>
</feature>
<evidence type="ECO:0000313" key="6">
    <source>
        <dbReference type="Proteomes" id="UP000447873"/>
    </source>
</evidence>
<protein>
    <recommendedName>
        <fullName evidence="8">RRM domain-containing protein</fullName>
    </recommendedName>
</protein>
<evidence type="ECO:0000313" key="3">
    <source>
        <dbReference type="EMBL" id="KAE9972871.1"/>
    </source>
</evidence>
<evidence type="ECO:0000313" key="4">
    <source>
        <dbReference type="EMBL" id="KAE9987937.1"/>
    </source>
</evidence>
<dbReference type="SUPFAM" id="SSF54928">
    <property type="entry name" value="RNA-binding domain, RBD"/>
    <property type="match status" value="1"/>
</dbReference>
<feature type="compositionally biased region" description="Acidic residues" evidence="1">
    <location>
        <begin position="381"/>
        <end position="390"/>
    </location>
</feature>
<dbReference type="EMBL" id="WNWR01000222">
    <property type="protein sequence ID" value="KAE9987937.1"/>
    <property type="molecule type" value="Genomic_DNA"/>
</dbReference>
<dbReference type="AlphaFoldDB" id="A0A8H3ULL8"/>
<feature type="compositionally biased region" description="Polar residues" evidence="1">
    <location>
        <begin position="349"/>
        <end position="375"/>
    </location>
</feature>
<proteinExistence type="predicted"/>
<accession>A0A8H3ULL8</accession>
<feature type="region of interest" description="Disordered" evidence="1">
    <location>
        <begin position="79"/>
        <end position="132"/>
    </location>
</feature>
<dbReference type="Proteomes" id="UP000433883">
    <property type="component" value="Unassembled WGS sequence"/>
</dbReference>
<comment type="caution">
    <text evidence="3">The sequence shown here is derived from an EMBL/GenBank/DDBJ whole genome shotgun (WGS) entry which is preliminary data.</text>
</comment>
<evidence type="ECO:0000313" key="5">
    <source>
        <dbReference type="Proteomes" id="UP000433883"/>
    </source>
</evidence>
<keyword evidence="7" id="KW-1185">Reference proteome</keyword>
<dbReference type="InterPro" id="IPR035979">
    <property type="entry name" value="RBD_domain_sf"/>
</dbReference>
<dbReference type="CDD" id="cd12261">
    <property type="entry name" value="RRM1_3_MRN1"/>
    <property type="match status" value="1"/>
</dbReference>
<gene>
    <name evidence="3" type="ORF">BLS_003874</name>
    <name evidence="4" type="ORF">EG327_003565</name>
    <name evidence="2" type="ORF">EG328_007265</name>
</gene>
<feature type="region of interest" description="Disordered" evidence="1">
    <location>
        <begin position="340"/>
        <end position="403"/>
    </location>
</feature>
<reference evidence="3 5" key="1">
    <citation type="submission" date="2019-11" db="EMBL/GenBank/DDBJ databases">
        <title>Venturia inaequalis Genome Resource.</title>
        <authorList>
            <person name="Lichtner F.J."/>
        </authorList>
    </citation>
    <scope>NUCLEOTIDE SEQUENCE [LARGE SCALE GENOMIC DNA]</scope>
    <source>
        <strain evidence="2 6">120213</strain>
        <strain evidence="3">Bline_iso_100314</strain>
        <strain evidence="4 7">DMI_063113</strain>
    </source>
</reference>
<dbReference type="EMBL" id="WNWS01000391">
    <property type="protein sequence ID" value="KAE9968807.1"/>
    <property type="molecule type" value="Genomic_DNA"/>
</dbReference>
<name>A0A8H3ULL8_VENIN</name>
<evidence type="ECO:0000256" key="1">
    <source>
        <dbReference type="SAM" id="MobiDB-lite"/>
    </source>
</evidence>
<dbReference type="Proteomes" id="UP000490939">
    <property type="component" value="Unassembled WGS sequence"/>
</dbReference>
<evidence type="ECO:0000313" key="2">
    <source>
        <dbReference type="EMBL" id="KAE9968807.1"/>
    </source>
</evidence>